<evidence type="ECO:0000313" key="13">
    <source>
        <dbReference type="Proteomes" id="UP000248924"/>
    </source>
</evidence>
<dbReference type="GO" id="GO:0046983">
    <property type="term" value="F:protein dimerization activity"/>
    <property type="evidence" value="ECO:0007669"/>
    <property type="project" value="InterPro"/>
</dbReference>
<keyword evidence="5" id="KW-0547">Nucleotide-binding</keyword>
<keyword evidence="4" id="KW-0808">Transferase</keyword>
<feature type="transmembrane region" description="Helical" evidence="9">
    <location>
        <begin position="37"/>
        <end position="58"/>
    </location>
</feature>
<dbReference type="Pfam" id="PF02518">
    <property type="entry name" value="HATPase_c"/>
    <property type="match status" value="1"/>
</dbReference>
<name>A0A2W2EFH4_9ACTN</name>
<evidence type="ECO:0000259" key="11">
    <source>
        <dbReference type="Pfam" id="PF07730"/>
    </source>
</evidence>
<keyword evidence="13" id="KW-1185">Reference proteome</keyword>
<dbReference type="RefSeq" id="WP_111213137.1">
    <property type="nucleotide sequence ID" value="NZ_POTY01000032.1"/>
</dbReference>
<dbReference type="Proteomes" id="UP000248924">
    <property type="component" value="Unassembled WGS sequence"/>
</dbReference>
<comment type="catalytic activity">
    <reaction evidence="1">
        <text>ATP + protein L-histidine = ADP + protein N-phospho-L-histidine.</text>
        <dbReference type="EC" id="2.7.13.3"/>
    </reaction>
</comment>
<protein>
    <recommendedName>
        <fullName evidence="2">histidine kinase</fullName>
        <ecNumber evidence="2">2.7.13.3</ecNumber>
    </recommendedName>
</protein>
<dbReference type="OrthoDB" id="227596at2"/>
<dbReference type="Gene3D" id="3.30.565.10">
    <property type="entry name" value="Histidine kinase-like ATPase, C-terminal domain"/>
    <property type="match status" value="1"/>
</dbReference>
<keyword evidence="9" id="KW-1133">Transmembrane helix</keyword>
<dbReference type="InterPro" id="IPR036890">
    <property type="entry name" value="HATPase_C_sf"/>
</dbReference>
<dbReference type="Pfam" id="PF07730">
    <property type="entry name" value="HisKA_3"/>
    <property type="match status" value="1"/>
</dbReference>
<evidence type="ECO:0000256" key="4">
    <source>
        <dbReference type="ARBA" id="ARBA00022679"/>
    </source>
</evidence>
<evidence type="ECO:0000256" key="3">
    <source>
        <dbReference type="ARBA" id="ARBA00022553"/>
    </source>
</evidence>
<keyword evidence="7" id="KW-0067">ATP-binding</keyword>
<dbReference type="SUPFAM" id="SSF55874">
    <property type="entry name" value="ATPase domain of HSP90 chaperone/DNA topoisomerase II/histidine kinase"/>
    <property type="match status" value="1"/>
</dbReference>
<evidence type="ECO:0000256" key="7">
    <source>
        <dbReference type="ARBA" id="ARBA00022840"/>
    </source>
</evidence>
<dbReference type="PANTHER" id="PTHR24421">
    <property type="entry name" value="NITRATE/NITRITE SENSOR PROTEIN NARX-RELATED"/>
    <property type="match status" value="1"/>
</dbReference>
<feature type="transmembrane region" description="Helical" evidence="9">
    <location>
        <begin position="12"/>
        <end position="31"/>
    </location>
</feature>
<keyword evidence="9" id="KW-0812">Transmembrane</keyword>
<evidence type="ECO:0000256" key="8">
    <source>
        <dbReference type="ARBA" id="ARBA00023012"/>
    </source>
</evidence>
<dbReference type="EMBL" id="POTY01000032">
    <property type="protein sequence ID" value="PZG21291.1"/>
    <property type="molecule type" value="Genomic_DNA"/>
</dbReference>
<gene>
    <name evidence="12" type="ORF">C1I95_08000</name>
</gene>
<dbReference type="GO" id="GO:0005524">
    <property type="term" value="F:ATP binding"/>
    <property type="evidence" value="ECO:0007669"/>
    <property type="project" value="UniProtKB-KW"/>
</dbReference>
<evidence type="ECO:0000256" key="6">
    <source>
        <dbReference type="ARBA" id="ARBA00022777"/>
    </source>
</evidence>
<evidence type="ECO:0000256" key="5">
    <source>
        <dbReference type="ARBA" id="ARBA00022741"/>
    </source>
</evidence>
<dbReference type="EC" id="2.7.13.3" evidence="2"/>
<evidence type="ECO:0000259" key="10">
    <source>
        <dbReference type="Pfam" id="PF02518"/>
    </source>
</evidence>
<evidence type="ECO:0000256" key="9">
    <source>
        <dbReference type="SAM" id="Phobius"/>
    </source>
</evidence>
<evidence type="ECO:0000256" key="2">
    <source>
        <dbReference type="ARBA" id="ARBA00012438"/>
    </source>
</evidence>
<dbReference type="Gene3D" id="1.20.5.1930">
    <property type="match status" value="1"/>
</dbReference>
<keyword evidence="9" id="KW-0472">Membrane</keyword>
<comment type="caution">
    <text evidence="12">The sequence shown here is derived from an EMBL/GenBank/DDBJ whole genome shotgun (WGS) entry which is preliminary data.</text>
</comment>
<evidence type="ECO:0000256" key="1">
    <source>
        <dbReference type="ARBA" id="ARBA00000085"/>
    </source>
</evidence>
<reference evidence="12 13" key="1">
    <citation type="submission" date="2018-01" db="EMBL/GenBank/DDBJ databases">
        <title>Draft genome sequence of Jishengella sp. NA12.</title>
        <authorList>
            <person name="Sahin N."/>
            <person name="Ay H."/>
            <person name="Saygin H."/>
        </authorList>
    </citation>
    <scope>NUCLEOTIDE SEQUENCE [LARGE SCALE GENOMIC DNA]</scope>
    <source>
        <strain evidence="12 13">NA12</strain>
    </source>
</reference>
<organism evidence="12 13">
    <name type="scientific">Micromonospora craterilacus</name>
    <dbReference type="NCBI Taxonomy" id="1655439"/>
    <lineage>
        <taxon>Bacteria</taxon>
        <taxon>Bacillati</taxon>
        <taxon>Actinomycetota</taxon>
        <taxon>Actinomycetes</taxon>
        <taxon>Micromonosporales</taxon>
        <taxon>Micromonosporaceae</taxon>
        <taxon>Micromonospora</taxon>
    </lineage>
</organism>
<proteinExistence type="predicted"/>
<dbReference type="GO" id="GO:0000155">
    <property type="term" value="F:phosphorelay sensor kinase activity"/>
    <property type="evidence" value="ECO:0007669"/>
    <property type="project" value="InterPro"/>
</dbReference>
<dbReference type="InterPro" id="IPR011712">
    <property type="entry name" value="Sig_transdc_His_kin_sub3_dim/P"/>
</dbReference>
<keyword evidence="6 12" id="KW-0418">Kinase</keyword>
<accession>A0A2W2EFH4</accession>
<dbReference type="GO" id="GO:0016020">
    <property type="term" value="C:membrane"/>
    <property type="evidence" value="ECO:0007669"/>
    <property type="project" value="InterPro"/>
</dbReference>
<sequence length="287" mass="30147">MTPGERPARRPWLSAVAAAVPAALILCLLTTGTDGSAAVLLLPVIAGLAVASSAWVLIRARRQRREYEDRLTAWAAERAAGAERLRIAREMHDLVSHGLGLVTVRAATAARVAGPAGETERATALADIERVGRETTAELRRMLDVLRTPSSEPAPLRPLDTLESLPGIVRAVGGTGLAASLDVREVDEMSSGVQLAVCAIVREGLNNAARHAGPTRVRVGVDRDGDTVVVDIRDDGPRAGWRSRAGAGHGLDGLRERVTALGGSLRAGPAGAGFHLSARLPDRRRPG</sequence>
<dbReference type="InterPro" id="IPR003594">
    <property type="entry name" value="HATPase_dom"/>
</dbReference>
<dbReference type="CDD" id="cd16917">
    <property type="entry name" value="HATPase_UhpB-NarQ-NarX-like"/>
    <property type="match status" value="1"/>
</dbReference>
<dbReference type="PANTHER" id="PTHR24421:SF10">
    <property type="entry name" value="NITRATE_NITRITE SENSOR PROTEIN NARQ"/>
    <property type="match status" value="1"/>
</dbReference>
<dbReference type="InterPro" id="IPR050482">
    <property type="entry name" value="Sensor_HK_TwoCompSys"/>
</dbReference>
<dbReference type="AlphaFoldDB" id="A0A2W2EFH4"/>
<feature type="domain" description="Signal transduction histidine kinase subgroup 3 dimerisation and phosphoacceptor" evidence="11">
    <location>
        <begin position="83"/>
        <end position="150"/>
    </location>
</feature>
<keyword evidence="8" id="KW-0902">Two-component regulatory system</keyword>
<keyword evidence="3" id="KW-0597">Phosphoprotein</keyword>
<evidence type="ECO:0000313" key="12">
    <source>
        <dbReference type="EMBL" id="PZG21291.1"/>
    </source>
</evidence>
<feature type="domain" description="Histidine kinase/HSP90-like ATPase" evidence="10">
    <location>
        <begin position="194"/>
        <end position="282"/>
    </location>
</feature>